<dbReference type="EMBL" id="ML976620">
    <property type="protein sequence ID" value="KAF1840350.1"/>
    <property type="molecule type" value="Genomic_DNA"/>
</dbReference>
<proteinExistence type="predicted"/>
<dbReference type="OrthoDB" id="2014201at2759"/>
<accession>A0A9P4L3G2</accession>
<keyword evidence="2" id="KW-1185">Reference proteome</keyword>
<evidence type="ECO:0000313" key="2">
    <source>
        <dbReference type="Proteomes" id="UP000800039"/>
    </source>
</evidence>
<dbReference type="Proteomes" id="UP000800039">
    <property type="component" value="Unassembled WGS sequence"/>
</dbReference>
<protein>
    <submittedName>
        <fullName evidence="1">Glycosyltransferase family 8 protein</fullName>
    </submittedName>
</protein>
<gene>
    <name evidence="1" type="ORF">K460DRAFT_297059</name>
</gene>
<dbReference type="AlphaFoldDB" id="A0A9P4L3G2"/>
<name>A0A9P4L3G2_9PLEO</name>
<comment type="caution">
    <text evidence="1">The sequence shown here is derived from an EMBL/GenBank/DDBJ whole genome shotgun (WGS) entry which is preliminary data.</text>
</comment>
<dbReference type="InterPro" id="IPR050587">
    <property type="entry name" value="GNT1/Glycosyltrans_8"/>
</dbReference>
<sequence length="330" mass="37905">PPESHSSALAFEAEYPFQNDLELPFPITTLKELGGHKPHNYNPDGPTTYAYATFMATRNPSLKDPYFLAIHSLIYRILWSPQSHTAHYPLVVFVADFVTAEQRALLTGAGAIVRELAPLEWNPNVPGVQKRWKDLFAKLNMWNETEFKRILFLDADAFPLTNIDEMFDLVPMQDCKAEKLVLDDFHTDGSLVCEPYIFAGVPQDPPVENINVGSMVFTPSARMHQRLLQNYVKTDRYNCLMAEQAFLNWQFRHDGAFPSTTLERKWGGFFPQDNEEGALKVVHEKIWVAEGGWMKREWDERWAEMVKFYESHEFKELRGRDGANAVSSSP</sequence>
<dbReference type="Gene3D" id="3.90.550.10">
    <property type="entry name" value="Spore Coat Polysaccharide Biosynthesis Protein SpsA, Chain A"/>
    <property type="match status" value="1"/>
</dbReference>
<dbReference type="PANTHER" id="PTHR11183">
    <property type="entry name" value="GLYCOGENIN SUBFAMILY MEMBER"/>
    <property type="match status" value="1"/>
</dbReference>
<reference evidence="1" key="1">
    <citation type="submission" date="2020-01" db="EMBL/GenBank/DDBJ databases">
        <authorList>
            <consortium name="DOE Joint Genome Institute"/>
            <person name="Haridas S."/>
            <person name="Albert R."/>
            <person name="Binder M."/>
            <person name="Bloem J."/>
            <person name="Labutti K."/>
            <person name="Salamov A."/>
            <person name="Andreopoulos B."/>
            <person name="Baker S.E."/>
            <person name="Barry K."/>
            <person name="Bills G."/>
            <person name="Bluhm B.H."/>
            <person name="Cannon C."/>
            <person name="Castanera R."/>
            <person name="Culley D.E."/>
            <person name="Daum C."/>
            <person name="Ezra D."/>
            <person name="Gonzalez J.B."/>
            <person name="Henrissat B."/>
            <person name="Kuo A."/>
            <person name="Liang C."/>
            <person name="Lipzen A."/>
            <person name="Lutzoni F."/>
            <person name="Magnuson J."/>
            <person name="Mondo S."/>
            <person name="Nolan M."/>
            <person name="Ohm R."/>
            <person name="Pangilinan J."/>
            <person name="Park H.-J."/>
            <person name="Ramirez L."/>
            <person name="Alfaro M."/>
            <person name="Sun H."/>
            <person name="Tritt A."/>
            <person name="Yoshinaga Y."/>
            <person name="Zwiers L.-H."/>
            <person name="Turgeon B.G."/>
            <person name="Goodwin S.B."/>
            <person name="Spatafora J.W."/>
            <person name="Crous P.W."/>
            <person name="Grigoriev I.V."/>
        </authorList>
    </citation>
    <scope>NUCLEOTIDE SEQUENCE</scope>
    <source>
        <strain evidence="1">CBS 394.84</strain>
    </source>
</reference>
<feature type="non-terminal residue" evidence="1">
    <location>
        <position position="1"/>
    </location>
</feature>
<dbReference type="SUPFAM" id="SSF53448">
    <property type="entry name" value="Nucleotide-diphospho-sugar transferases"/>
    <property type="match status" value="1"/>
</dbReference>
<dbReference type="GeneID" id="63846925"/>
<dbReference type="RefSeq" id="XP_040782913.1">
    <property type="nucleotide sequence ID" value="XM_040929673.1"/>
</dbReference>
<organism evidence="1 2">
    <name type="scientific">Cucurbitaria berberidis CBS 394.84</name>
    <dbReference type="NCBI Taxonomy" id="1168544"/>
    <lineage>
        <taxon>Eukaryota</taxon>
        <taxon>Fungi</taxon>
        <taxon>Dikarya</taxon>
        <taxon>Ascomycota</taxon>
        <taxon>Pezizomycotina</taxon>
        <taxon>Dothideomycetes</taxon>
        <taxon>Pleosporomycetidae</taxon>
        <taxon>Pleosporales</taxon>
        <taxon>Pleosporineae</taxon>
        <taxon>Cucurbitariaceae</taxon>
        <taxon>Cucurbitaria</taxon>
    </lineage>
</organism>
<dbReference type="InterPro" id="IPR029044">
    <property type="entry name" value="Nucleotide-diphossugar_trans"/>
</dbReference>
<evidence type="ECO:0000313" key="1">
    <source>
        <dbReference type="EMBL" id="KAF1840350.1"/>
    </source>
</evidence>